<evidence type="ECO:0000256" key="2">
    <source>
        <dbReference type="ARBA" id="ARBA00022618"/>
    </source>
</evidence>
<dbReference type="EMBL" id="NKXO01000062">
    <property type="protein sequence ID" value="PKQ65214.1"/>
    <property type="molecule type" value="Genomic_DNA"/>
</dbReference>
<dbReference type="InterPro" id="IPR050696">
    <property type="entry name" value="FtsA/MreB"/>
</dbReference>
<evidence type="ECO:0000256" key="7">
    <source>
        <dbReference type="SAM" id="MobiDB-lite"/>
    </source>
</evidence>
<evidence type="ECO:0000313" key="9">
    <source>
        <dbReference type="EMBL" id="PKQ65214.1"/>
    </source>
</evidence>
<dbReference type="GO" id="GO:0043093">
    <property type="term" value="P:FtsZ-dependent cytokinesis"/>
    <property type="evidence" value="ECO:0007669"/>
    <property type="project" value="UniProtKB-UniRule"/>
</dbReference>
<keyword evidence="1 5" id="KW-1003">Cell membrane</keyword>
<dbReference type="AlphaFoldDB" id="A0A2N3I4H6"/>
<dbReference type="InterPro" id="IPR020823">
    <property type="entry name" value="Cell_div_FtsA"/>
</dbReference>
<dbReference type="GO" id="GO:0009898">
    <property type="term" value="C:cytoplasmic side of plasma membrane"/>
    <property type="evidence" value="ECO:0007669"/>
    <property type="project" value="UniProtKB-UniRule"/>
</dbReference>
<gene>
    <name evidence="5" type="primary">ftsA</name>
    <name evidence="9" type="ORF">Rain11_2574</name>
</gene>
<dbReference type="Proteomes" id="UP000233387">
    <property type="component" value="Unassembled WGS sequence"/>
</dbReference>
<feature type="region of interest" description="Disordered" evidence="7">
    <location>
        <begin position="390"/>
        <end position="414"/>
    </location>
</feature>
<dbReference type="RefSeq" id="WP_101359833.1">
    <property type="nucleotide sequence ID" value="NZ_NKXO01000062.1"/>
</dbReference>
<dbReference type="PIRSF" id="PIRSF003101">
    <property type="entry name" value="FtsA"/>
    <property type="match status" value="1"/>
</dbReference>
<dbReference type="HAMAP" id="MF_02033">
    <property type="entry name" value="FtsA"/>
    <property type="match status" value="1"/>
</dbReference>
<comment type="subcellular location">
    <subcellularLocation>
        <location evidence="5">Cell membrane</location>
        <topology evidence="5">Peripheral membrane protein</topology>
        <orientation evidence="5">Cytoplasmic side</orientation>
    </subcellularLocation>
    <text evidence="5">Localizes to the Z ring in an FtsZ-dependent manner. Targeted to the membrane through a conserved C-terminal amphipathic helix.</text>
</comment>
<keyword evidence="4 5" id="KW-0131">Cell cycle</keyword>
<dbReference type="NCBIfam" id="TIGR01174">
    <property type="entry name" value="ftsA"/>
    <property type="match status" value="1"/>
</dbReference>
<dbReference type="CDD" id="cd24048">
    <property type="entry name" value="ASKHA_NBD_FtsA"/>
    <property type="match status" value="1"/>
</dbReference>
<evidence type="ECO:0000256" key="3">
    <source>
        <dbReference type="ARBA" id="ARBA00023136"/>
    </source>
</evidence>
<evidence type="ECO:0000256" key="6">
    <source>
        <dbReference type="PIRNR" id="PIRNR003101"/>
    </source>
</evidence>
<evidence type="ECO:0000256" key="1">
    <source>
        <dbReference type="ARBA" id="ARBA00022475"/>
    </source>
</evidence>
<evidence type="ECO:0000256" key="5">
    <source>
        <dbReference type="HAMAP-Rule" id="MF_02033"/>
    </source>
</evidence>
<dbReference type="SMART" id="SM00842">
    <property type="entry name" value="FtsA"/>
    <property type="match status" value="1"/>
</dbReference>
<dbReference type="OrthoDB" id="9768127at2"/>
<reference evidence="9 10" key="1">
    <citation type="submission" date="2017-06" db="EMBL/GenBank/DDBJ databases">
        <title>Raineya orbicola gen. nov., sp. nov. a slightly thermophilic bacterium of the phylum Bacteroidetes and the description of Raineyaceae fam. nov.</title>
        <authorList>
            <person name="Albuquerque L."/>
            <person name="Polonia A.R.M."/>
            <person name="Barroso C."/>
            <person name="Froufe H.J.C."/>
            <person name="Lage O."/>
            <person name="Lobo-Da-Cunha A."/>
            <person name="Egas C."/>
            <person name="Da Costa M.S."/>
        </authorList>
    </citation>
    <scope>NUCLEOTIDE SEQUENCE [LARGE SCALE GENOMIC DNA]</scope>
    <source>
        <strain evidence="9 10">SPSPC-11</strain>
    </source>
</reference>
<dbReference type="Gene3D" id="3.30.420.40">
    <property type="match status" value="1"/>
</dbReference>
<dbReference type="Pfam" id="PF02491">
    <property type="entry name" value="SHS2_FTSA"/>
    <property type="match status" value="1"/>
</dbReference>
<feature type="compositionally biased region" description="Polar residues" evidence="7">
    <location>
        <begin position="393"/>
        <end position="406"/>
    </location>
</feature>
<keyword evidence="3 5" id="KW-0472">Membrane</keyword>
<keyword evidence="10" id="KW-1185">Reference proteome</keyword>
<comment type="similarity">
    <text evidence="5 6">Belongs to the FtsA/MreB family.</text>
</comment>
<comment type="function">
    <text evidence="5 6">Cell division protein that is involved in the assembly of the Z ring. May serve as a membrane anchor for the Z ring.</text>
</comment>
<dbReference type="InterPro" id="IPR043129">
    <property type="entry name" value="ATPase_NBD"/>
</dbReference>
<keyword evidence="2 5" id="KW-0132">Cell division</keyword>
<dbReference type="Pfam" id="PF14450">
    <property type="entry name" value="FtsA"/>
    <property type="match status" value="2"/>
</dbReference>
<organism evidence="9 10">
    <name type="scientific">Raineya orbicola</name>
    <dbReference type="NCBI Taxonomy" id="2016530"/>
    <lineage>
        <taxon>Bacteria</taxon>
        <taxon>Pseudomonadati</taxon>
        <taxon>Bacteroidota</taxon>
        <taxon>Cytophagia</taxon>
        <taxon>Cytophagales</taxon>
        <taxon>Raineyaceae</taxon>
        <taxon>Raineya</taxon>
    </lineage>
</organism>
<dbReference type="GO" id="GO:0032153">
    <property type="term" value="C:cell division site"/>
    <property type="evidence" value="ECO:0007669"/>
    <property type="project" value="UniProtKB-UniRule"/>
</dbReference>
<dbReference type="SUPFAM" id="SSF53067">
    <property type="entry name" value="Actin-like ATPase domain"/>
    <property type="match status" value="2"/>
</dbReference>
<comment type="subunit">
    <text evidence="5">Self-interacts. Interacts with FtsZ.</text>
</comment>
<feature type="domain" description="SHS2" evidence="8">
    <location>
        <begin position="7"/>
        <end position="197"/>
    </location>
</feature>
<evidence type="ECO:0000313" key="10">
    <source>
        <dbReference type="Proteomes" id="UP000233387"/>
    </source>
</evidence>
<evidence type="ECO:0000259" key="8">
    <source>
        <dbReference type="SMART" id="SM00842"/>
    </source>
</evidence>
<comment type="caution">
    <text evidence="9">The sequence shown here is derived from an EMBL/GenBank/DDBJ whole genome shotgun (WGS) entry which is preliminary data.</text>
</comment>
<evidence type="ECO:0000256" key="4">
    <source>
        <dbReference type="ARBA" id="ARBA00023306"/>
    </source>
</evidence>
<dbReference type="InterPro" id="IPR003494">
    <property type="entry name" value="SHS2_FtsA"/>
</dbReference>
<proteinExistence type="inferred from homology"/>
<sequence>MQNDKIVVGLDIGSTKVCAVVARQDVLDRDRIEILGFGKADSEGVNRGVISNIEKTVEAIKIAIARASQMSNIRIEVVNVGIAGQHIRTFTQKGGITRHSTEDEISNADVMRLINDMYKTPIAAGSQILHVMPQDFIVDNETDINDPVGMAGVKLEANFHIITAQTTSLDNIKKCIKKAGLTIQDLILEPIASSLACLTPEERKEGVALVDIGGGTTDLAVFYDNILRHTAVIPYGGKVITSDIKSGCMLMENQAELLKVRFGKAIAEQASSMEVVAIPGLRNRPAREISLKNLAKIIEARMTEIIEEVYKEILRSGCHDNLSQGIVLTGGGSLLEGIKELFELHTGLPVRIGHPTEYLTPTNINLVNQPSYATAIGLALAGFRSLDDRDLLPQSNNNQPTQTSHTETSKKEKITKNNSFSGFLNKIIDRTKNFLLDDVDDKDDY</sequence>
<dbReference type="PANTHER" id="PTHR32432:SF4">
    <property type="entry name" value="CELL DIVISION PROTEIN FTSA"/>
    <property type="match status" value="1"/>
</dbReference>
<dbReference type="PANTHER" id="PTHR32432">
    <property type="entry name" value="CELL DIVISION PROTEIN FTSA-RELATED"/>
    <property type="match status" value="1"/>
</dbReference>
<dbReference type="Gene3D" id="3.30.1490.110">
    <property type="match status" value="1"/>
</dbReference>
<name>A0A2N3I4H6_9BACT</name>
<accession>A0A2N3I4H6</accession>
<protein>
    <recommendedName>
        <fullName evidence="5 6">Cell division protein FtsA</fullName>
    </recommendedName>
</protein>